<organism evidence="17 18">
    <name type="scientific">Variovorax boronicumulans</name>
    <dbReference type="NCBI Taxonomy" id="436515"/>
    <lineage>
        <taxon>Bacteria</taxon>
        <taxon>Pseudomonadati</taxon>
        <taxon>Pseudomonadota</taxon>
        <taxon>Betaproteobacteria</taxon>
        <taxon>Burkholderiales</taxon>
        <taxon>Comamonadaceae</taxon>
        <taxon>Variovorax</taxon>
    </lineage>
</organism>
<dbReference type="Gene3D" id="2.40.170.20">
    <property type="entry name" value="TonB-dependent receptor, beta-barrel domain"/>
    <property type="match status" value="1"/>
</dbReference>
<evidence type="ECO:0000256" key="6">
    <source>
        <dbReference type="ARBA" id="ARBA00022729"/>
    </source>
</evidence>
<keyword evidence="3 12" id="KW-0813">Transport</keyword>
<protein>
    <submittedName>
        <fullName evidence="17">Vitamin B12 transporter</fullName>
    </submittedName>
</protein>
<dbReference type="PROSITE" id="PS52016">
    <property type="entry name" value="TONB_DEPENDENT_REC_3"/>
    <property type="match status" value="1"/>
</dbReference>
<comment type="similarity">
    <text evidence="2 12 13">Belongs to the TonB-dependent receptor family.</text>
</comment>
<dbReference type="Gene3D" id="2.170.130.10">
    <property type="entry name" value="TonB-dependent receptor, plug domain"/>
    <property type="match status" value="1"/>
</dbReference>
<evidence type="ECO:0000256" key="13">
    <source>
        <dbReference type="RuleBase" id="RU003357"/>
    </source>
</evidence>
<dbReference type="GO" id="GO:0015889">
    <property type="term" value="P:cobalamin transport"/>
    <property type="evidence" value="ECO:0007669"/>
    <property type="project" value="TreeGrafter"/>
</dbReference>
<comment type="subcellular location">
    <subcellularLocation>
        <location evidence="1 12">Cell outer membrane</location>
        <topology evidence="1 12">Multi-pass membrane protein</topology>
    </subcellularLocation>
</comment>
<evidence type="ECO:0000256" key="10">
    <source>
        <dbReference type="ARBA" id="ARBA00023170"/>
    </source>
</evidence>
<dbReference type="InterPro" id="IPR039426">
    <property type="entry name" value="TonB-dep_rcpt-like"/>
</dbReference>
<dbReference type="GO" id="GO:0006811">
    <property type="term" value="P:monoatomic ion transport"/>
    <property type="evidence" value="ECO:0007669"/>
    <property type="project" value="UniProtKB-KW"/>
</dbReference>
<dbReference type="PANTHER" id="PTHR30069:SF53">
    <property type="entry name" value="COLICIN I RECEPTOR-RELATED"/>
    <property type="match status" value="1"/>
</dbReference>
<evidence type="ECO:0000313" key="18">
    <source>
        <dbReference type="Proteomes" id="UP001242045"/>
    </source>
</evidence>
<evidence type="ECO:0000256" key="4">
    <source>
        <dbReference type="ARBA" id="ARBA00022452"/>
    </source>
</evidence>
<dbReference type="InterPro" id="IPR037066">
    <property type="entry name" value="Plug_dom_sf"/>
</dbReference>
<comment type="caution">
    <text evidence="17">The sequence shown here is derived from an EMBL/GenBank/DDBJ whole genome shotgun (WGS) entry which is preliminary data.</text>
</comment>
<keyword evidence="6" id="KW-0732">Signal</keyword>
<keyword evidence="9 12" id="KW-0472">Membrane</keyword>
<dbReference type="GO" id="GO:0009279">
    <property type="term" value="C:cell outer membrane"/>
    <property type="evidence" value="ECO:0007669"/>
    <property type="project" value="UniProtKB-SubCell"/>
</dbReference>
<evidence type="ECO:0000313" key="17">
    <source>
        <dbReference type="EMBL" id="MDP9893909.1"/>
    </source>
</evidence>
<accession>A0AAW8D0C9</accession>
<dbReference type="Proteomes" id="UP001242045">
    <property type="component" value="Unassembled WGS sequence"/>
</dbReference>
<sequence length="655" mass="70677">MISCVSLFRVSRGRAPAPIRHRRLAGLPLALASAFGGLALIQLPTLAHAQEQKAATATLGETVVTANRTPQPLSDLVGDVSIIDRQTIERSGATGVADVLARQPGIEITRTGGVGNNTSLYIRGAETRFTAVYLDGVRIDSQSTGGAGWEGIPLAQIDRIEVLRGPAAAVYGSDAIGGVIQLFTKRGEEGVSPYAGVGFGSHGLRKIEGGVSGKSGLFDYSFGVAHEESKGFDVQPASKRTPSKDGFTSPDRDGYRSTSGNLKLGLQITPDQRIDATLLQSNVEAGYDASVSFRTRPPIRFRNDVSDNTLRTAGLTWSAKWNDIYSTRVQVTDSQSVYKTQPSFYRTETNLRGYLFQNEFRFGPHLVTATLERREDALENAPTTSAKLFSQDRSQNALALGYGFVQGPHSLQLHVRRDKDSEFGGKTTGSAAYGFAILPSLRFTASAGTAFRVPTLYQRFSEYGVATLQPEDSRNLELGLNYAKDGTTAGIVVYRNRVRNLINFVGTATGCASTFGCYTNVARATLQGATLSASQRIGDVTLRASFDVQDPKDTETGNLLARRAKRHGTLGADWHVAGWTLGAEVQASSQRYDDAANKVKLGGYTLLNLSASTQIARDLNLIARIDNVGDKDYQYARLYANGGRTAYLGLKWTPQ</sequence>
<dbReference type="InterPro" id="IPR036942">
    <property type="entry name" value="Beta-barrel_TonB_sf"/>
</dbReference>
<evidence type="ECO:0000256" key="2">
    <source>
        <dbReference type="ARBA" id="ARBA00009810"/>
    </source>
</evidence>
<evidence type="ECO:0000256" key="1">
    <source>
        <dbReference type="ARBA" id="ARBA00004571"/>
    </source>
</evidence>
<feature type="domain" description="TonB-dependent receptor-like beta-barrel" evidence="15">
    <location>
        <begin position="248"/>
        <end position="628"/>
    </location>
</feature>
<keyword evidence="5 12" id="KW-0812">Transmembrane</keyword>
<evidence type="ECO:0000256" key="14">
    <source>
        <dbReference type="SAM" id="MobiDB-lite"/>
    </source>
</evidence>
<evidence type="ECO:0000256" key="8">
    <source>
        <dbReference type="ARBA" id="ARBA00023077"/>
    </source>
</evidence>
<evidence type="ECO:0000256" key="11">
    <source>
        <dbReference type="ARBA" id="ARBA00023237"/>
    </source>
</evidence>
<evidence type="ECO:0000256" key="12">
    <source>
        <dbReference type="PROSITE-ProRule" id="PRU01360"/>
    </source>
</evidence>
<keyword evidence="8 13" id="KW-0798">TonB box</keyword>
<keyword evidence="4 12" id="KW-1134">Transmembrane beta strand</keyword>
<keyword evidence="7" id="KW-0406">Ion transport</keyword>
<evidence type="ECO:0000256" key="7">
    <source>
        <dbReference type="ARBA" id="ARBA00023065"/>
    </source>
</evidence>
<gene>
    <name evidence="17" type="ORF">J2W31_003024</name>
</gene>
<name>A0AAW8D0C9_9BURK</name>
<keyword evidence="10" id="KW-0675">Receptor</keyword>
<dbReference type="PANTHER" id="PTHR30069">
    <property type="entry name" value="TONB-DEPENDENT OUTER MEMBRANE RECEPTOR"/>
    <property type="match status" value="1"/>
</dbReference>
<dbReference type="Pfam" id="PF07715">
    <property type="entry name" value="Plug"/>
    <property type="match status" value="1"/>
</dbReference>
<evidence type="ECO:0000256" key="9">
    <source>
        <dbReference type="ARBA" id="ARBA00023136"/>
    </source>
</evidence>
<reference evidence="17" key="1">
    <citation type="submission" date="2023-07" db="EMBL/GenBank/DDBJ databases">
        <title>Sorghum-associated microbial communities from plants grown in Nebraska, USA.</title>
        <authorList>
            <person name="Schachtman D."/>
        </authorList>
    </citation>
    <scope>NUCLEOTIDE SEQUENCE</scope>
    <source>
        <strain evidence="17">DS3754</strain>
    </source>
</reference>
<dbReference type="InterPro" id="IPR000531">
    <property type="entry name" value="Beta-barrel_TonB"/>
</dbReference>
<evidence type="ECO:0000259" key="16">
    <source>
        <dbReference type="Pfam" id="PF07715"/>
    </source>
</evidence>
<proteinExistence type="inferred from homology"/>
<dbReference type="AlphaFoldDB" id="A0AAW8D0C9"/>
<feature type="region of interest" description="Disordered" evidence="14">
    <location>
        <begin position="231"/>
        <end position="262"/>
    </location>
</feature>
<dbReference type="SUPFAM" id="SSF56935">
    <property type="entry name" value="Porins"/>
    <property type="match status" value="1"/>
</dbReference>
<evidence type="ECO:0000256" key="3">
    <source>
        <dbReference type="ARBA" id="ARBA00022448"/>
    </source>
</evidence>
<evidence type="ECO:0000259" key="15">
    <source>
        <dbReference type="Pfam" id="PF00593"/>
    </source>
</evidence>
<dbReference type="EMBL" id="JAUSRD010000006">
    <property type="protein sequence ID" value="MDP9893909.1"/>
    <property type="molecule type" value="Genomic_DNA"/>
</dbReference>
<dbReference type="Pfam" id="PF00593">
    <property type="entry name" value="TonB_dep_Rec_b-barrel"/>
    <property type="match status" value="1"/>
</dbReference>
<dbReference type="InterPro" id="IPR012910">
    <property type="entry name" value="Plug_dom"/>
</dbReference>
<feature type="domain" description="TonB-dependent receptor plug" evidence="16">
    <location>
        <begin position="73"/>
        <end position="179"/>
    </location>
</feature>
<keyword evidence="11 12" id="KW-0998">Cell outer membrane</keyword>
<evidence type="ECO:0000256" key="5">
    <source>
        <dbReference type="ARBA" id="ARBA00022692"/>
    </source>
</evidence>
<dbReference type="CDD" id="cd01347">
    <property type="entry name" value="ligand_gated_channel"/>
    <property type="match status" value="1"/>
</dbReference>
<dbReference type="RefSeq" id="WP_307685220.1">
    <property type="nucleotide sequence ID" value="NZ_JAUSRD010000006.1"/>
</dbReference>